<dbReference type="Gene3D" id="3.30.9.10">
    <property type="entry name" value="D-Amino Acid Oxidase, subunit A, domain 2"/>
    <property type="match status" value="1"/>
</dbReference>
<organism evidence="10 11">
    <name type="scientific">Candidatus Methanomassiliicoccus intestinalis</name>
    <dbReference type="NCBI Taxonomy" id="1406512"/>
    <lineage>
        <taxon>Archaea</taxon>
        <taxon>Methanobacteriati</taxon>
        <taxon>Thermoplasmatota</taxon>
        <taxon>Thermoplasmata</taxon>
        <taxon>Methanomassiliicoccales</taxon>
        <taxon>Methanomassiliicoccaceae</taxon>
        <taxon>Methanomassiliicoccus</taxon>
    </lineage>
</organism>
<evidence type="ECO:0000256" key="5">
    <source>
        <dbReference type="ARBA" id="ARBA00023098"/>
    </source>
</evidence>
<accession>A0A8J8PGE7</accession>
<dbReference type="PRINTS" id="PR00420">
    <property type="entry name" value="RNGMNOXGNASE"/>
</dbReference>
<dbReference type="Pfam" id="PF22578">
    <property type="entry name" value="GGR_cat"/>
    <property type="match status" value="1"/>
</dbReference>
<gene>
    <name evidence="10" type="ORF">A3207_06430</name>
</gene>
<sequence>MDSQIIISGGGPIGSYLASNLKECSVQIMEEHSEIGKPVQCTGLVHPRVVELANAEESVLNIIKGFRLFFPDGRVLEVKTDEAKAVVIDRCRFDNICCDSARKSGAVINTDSRIIDFKREHNGLAVSYMADNKNNEINTNLLIGADGYKSHIGTCAGLGCAKEIVRGIQADLEVTMPDQDLVEVYVGKEVAPGFFAWILPCGEFTRVGVGISKGNGIPSKYLDSLIEKRGFGEVNRTQTYSGVIPIGYPKSTYADNIMIVGDAAAQTKPLSGGGLYTGMQCAKYAAETALDAVNSNNYSAAFLSAYEEKWKSEIGKELDRGMIIRKVFTGMSDKRLDEAGKLLDKPEAREIIATGDIDYPSKLARPLLKSVPSLMKLAPGALKTLLLGR</sequence>
<evidence type="ECO:0000256" key="4">
    <source>
        <dbReference type="ARBA" id="ARBA00023002"/>
    </source>
</evidence>
<keyword evidence="7" id="KW-1208">Phospholipid metabolism</keyword>
<proteinExistence type="predicted"/>
<evidence type="ECO:0000259" key="8">
    <source>
        <dbReference type="Pfam" id="PF01494"/>
    </source>
</evidence>
<dbReference type="SUPFAM" id="SSF51905">
    <property type="entry name" value="FAD/NAD(P)-binding domain"/>
    <property type="match status" value="1"/>
</dbReference>
<dbReference type="GO" id="GO:0071949">
    <property type="term" value="F:FAD binding"/>
    <property type="evidence" value="ECO:0007669"/>
    <property type="project" value="InterPro"/>
</dbReference>
<keyword evidence="4" id="KW-0560">Oxidoreductase</keyword>
<dbReference type="Proteomes" id="UP000752814">
    <property type="component" value="Unassembled WGS sequence"/>
</dbReference>
<keyword evidence="1" id="KW-0444">Lipid biosynthesis</keyword>
<keyword evidence="6" id="KW-0594">Phospholipid biosynthesis</keyword>
<evidence type="ECO:0000256" key="3">
    <source>
        <dbReference type="ARBA" id="ARBA00022827"/>
    </source>
</evidence>
<feature type="domain" description="FAD-binding" evidence="8">
    <location>
        <begin position="3"/>
        <end position="162"/>
    </location>
</feature>
<dbReference type="GO" id="GO:0008654">
    <property type="term" value="P:phospholipid biosynthetic process"/>
    <property type="evidence" value="ECO:0007669"/>
    <property type="project" value="UniProtKB-KW"/>
</dbReference>
<comment type="caution">
    <text evidence="10">The sequence shown here is derived from an EMBL/GenBank/DDBJ whole genome shotgun (WGS) entry which is preliminary data.</text>
</comment>
<dbReference type="AlphaFoldDB" id="A0A8J8PGE7"/>
<dbReference type="EMBL" id="LVVT01000007">
    <property type="protein sequence ID" value="TQS83957.1"/>
    <property type="molecule type" value="Genomic_DNA"/>
</dbReference>
<protein>
    <recommendedName>
        <fullName evidence="12">Geranylgeranyl reductase</fullName>
    </recommendedName>
</protein>
<evidence type="ECO:0000313" key="10">
    <source>
        <dbReference type="EMBL" id="TQS83957.1"/>
    </source>
</evidence>
<keyword evidence="3" id="KW-0274">FAD</keyword>
<dbReference type="NCBIfam" id="TIGR02032">
    <property type="entry name" value="GG-red-SF"/>
    <property type="match status" value="1"/>
</dbReference>
<dbReference type="InterPro" id="IPR050407">
    <property type="entry name" value="Geranylgeranyl_reductase"/>
</dbReference>
<keyword evidence="5" id="KW-0443">Lipid metabolism</keyword>
<evidence type="ECO:0000256" key="2">
    <source>
        <dbReference type="ARBA" id="ARBA00022630"/>
    </source>
</evidence>
<dbReference type="InterPro" id="IPR036188">
    <property type="entry name" value="FAD/NAD-bd_sf"/>
</dbReference>
<dbReference type="PANTHER" id="PTHR42685:SF18">
    <property type="entry name" value="DIGERANYLGERANYLGLYCEROPHOSPHOLIPID REDUCTASE"/>
    <property type="match status" value="1"/>
</dbReference>
<evidence type="ECO:0000256" key="7">
    <source>
        <dbReference type="ARBA" id="ARBA00023264"/>
    </source>
</evidence>
<keyword evidence="2" id="KW-0285">Flavoprotein</keyword>
<evidence type="ECO:0008006" key="12">
    <source>
        <dbReference type="Google" id="ProtNLM"/>
    </source>
</evidence>
<dbReference type="InterPro" id="IPR002938">
    <property type="entry name" value="FAD-bd"/>
</dbReference>
<dbReference type="Pfam" id="PF01494">
    <property type="entry name" value="FAD_binding_3"/>
    <property type="match status" value="1"/>
</dbReference>
<feature type="domain" description="Digeranylgeranylglycerophospholipid reductase catalytic" evidence="9">
    <location>
        <begin position="174"/>
        <end position="231"/>
    </location>
</feature>
<evidence type="ECO:0000256" key="1">
    <source>
        <dbReference type="ARBA" id="ARBA00022516"/>
    </source>
</evidence>
<evidence type="ECO:0000313" key="11">
    <source>
        <dbReference type="Proteomes" id="UP000752814"/>
    </source>
</evidence>
<dbReference type="RefSeq" id="WP_400194529.1">
    <property type="nucleotide sequence ID" value="NZ_CAYAYE010000042.1"/>
</dbReference>
<reference evidence="10" key="1">
    <citation type="submission" date="2016-03" db="EMBL/GenBank/DDBJ databases">
        <authorList>
            <person name="Borrel G."/>
            <person name="Mccann A."/>
            <person name="O'Toole P.W."/>
        </authorList>
    </citation>
    <scope>NUCLEOTIDE SEQUENCE</scope>
    <source>
        <strain evidence="10">183</strain>
    </source>
</reference>
<evidence type="ECO:0000259" key="9">
    <source>
        <dbReference type="Pfam" id="PF22578"/>
    </source>
</evidence>
<name>A0A8J8PGE7_9ARCH</name>
<dbReference type="PANTHER" id="PTHR42685">
    <property type="entry name" value="GERANYLGERANYL DIPHOSPHATE REDUCTASE"/>
    <property type="match status" value="1"/>
</dbReference>
<dbReference type="InterPro" id="IPR054715">
    <property type="entry name" value="GGR_cat"/>
</dbReference>
<dbReference type="InterPro" id="IPR011777">
    <property type="entry name" value="Geranylgeranyl_Rdtase_fam"/>
</dbReference>
<dbReference type="GO" id="GO:0016628">
    <property type="term" value="F:oxidoreductase activity, acting on the CH-CH group of donors, NAD or NADP as acceptor"/>
    <property type="evidence" value="ECO:0007669"/>
    <property type="project" value="InterPro"/>
</dbReference>
<evidence type="ECO:0000256" key="6">
    <source>
        <dbReference type="ARBA" id="ARBA00023209"/>
    </source>
</evidence>
<dbReference type="Gene3D" id="3.50.50.60">
    <property type="entry name" value="FAD/NAD(P)-binding domain"/>
    <property type="match status" value="1"/>
</dbReference>